<gene>
    <name evidence="1" type="ORF">PLEPLA_LOCUS34410</name>
</gene>
<evidence type="ECO:0000313" key="1">
    <source>
        <dbReference type="EMBL" id="CAB1446685.1"/>
    </source>
</evidence>
<keyword evidence="2" id="KW-1185">Reference proteome</keyword>
<dbReference type="EMBL" id="CADEAL010003924">
    <property type="protein sequence ID" value="CAB1446685.1"/>
    <property type="molecule type" value="Genomic_DNA"/>
</dbReference>
<dbReference type="AlphaFoldDB" id="A0A9N7VC99"/>
<sequence length="133" mass="15127">MAADCEKMGLHVGEPQHVDQESHYHPVCLKRDNVGSLPKASDERFWPGAPNTSRPCELLDDRVGGVISAKGSRIQAWKVCKRLNGAYVHHQPWVLEVQRFRAESKAVQVWLRSDKGERKEERSGRRKEVMGGR</sequence>
<protein>
    <submittedName>
        <fullName evidence="1">Uncharacterized protein</fullName>
    </submittedName>
</protein>
<dbReference type="Proteomes" id="UP001153269">
    <property type="component" value="Unassembled WGS sequence"/>
</dbReference>
<comment type="caution">
    <text evidence="1">The sequence shown here is derived from an EMBL/GenBank/DDBJ whole genome shotgun (WGS) entry which is preliminary data.</text>
</comment>
<evidence type="ECO:0000313" key="2">
    <source>
        <dbReference type="Proteomes" id="UP001153269"/>
    </source>
</evidence>
<accession>A0A9N7VC99</accession>
<reference evidence="1" key="1">
    <citation type="submission" date="2020-03" db="EMBL/GenBank/DDBJ databases">
        <authorList>
            <person name="Weist P."/>
        </authorList>
    </citation>
    <scope>NUCLEOTIDE SEQUENCE</scope>
</reference>
<organism evidence="1 2">
    <name type="scientific">Pleuronectes platessa</name>
    <name type="common">European plaice</name>
    <dbReference type="NCBI Taxonomy" id="8262"/>
    <lineage>
        <taxon>Eukaryota</taxon>
        <taxon>Metazoa</taxon>
        <taxon>Chordata</taxon>
        <taxon>Craniata</taxon>
        <taxon>Vertebrata</taxon>
        <taxon>Euteleostomi</taxon>
        <taxon>Actinopterygii</taxon>
        <taxon>Neopterygii</taxon>
        <taxon>Teleostei</taxon>
        <taxon>Neoteleostei</taxon>
        <taxon>Acanthomorphata</taxon>
        <taxon>Carangaria</taxon>
        <taxon>Pleuronectiformes</taxon>
        <taxon>Pleuronectoidei</taxon>
        <taxon>Pleuronectidae</taxon>
        <taxon>Pleuronectes</taxon>
    </lineage>
</organism>
<name>A0A9N7VC99_PLEPL</name>
<proteinExistence type="predicted"/>